<dbReference type="EMBL" id="CP011309">
    <property type="protein sequence ID" value="AKF28428.1"/>
    <property type="molecule type" value="Genomic_DNA"/>
</dbReference>
<dbReference type="PANTHER" id="PTHR11280">
    <property type="entry name" value="GLUCOSAMINE-6-PHOSPHATE ISOMERASE"/>
    <property type="match status" value="1"/>
</dbReference>
<dbReference type="GO" id="GO:0005975">
    <property type="term" value="P:carbohydrate metabolic process"/>
    <property type="evidence" value="ECO:0007669"/>
    <property type="project" value="InterPro"/>
</dbReference>
<name>A0A0F6Z6G2_9CORY</name>
<dbReference type="InterPro" id="IPR006148">
    <property type="entry name" value="Glc/Gal-6P_isomerase"/>
</dbReference>
<dbReference type="GO" id="GO:0006046">
    <property type="term" value="P:N-acetylglucosamine catabolic process"/>
    <property type="evidence" value="ECO:0007669"/>
    <property type="project" value="UniProtKB-UniRule"/>
</dbReference>
<keyword evidence="6" id="KW-1185">Reference proteome</keyword>
<dbReference type="NCBIfam" id="TIGR00502">
    <property type="entry name" value="nagB"/>
    <property type="match status" value="1"/>
</dbReference>
<evidence type="ECO:0000256" key="3">
    <source>
        <dbReference type="NCBIfam" id="TIGR00502"/>
    </source>
</evidence>
<dbReference type="InterPro" id="IPR037171">
    <property type="entry name" value="NagB/RpiA_transferase-like"/>
</dbReference>
<keyword evidence="2" id="KW-0119">Carbohydrate metabolism</keyword>
<dbReference type="Proteomes" id="UP000034037">
    <property type="component" value="Chromosome"/>
</dbReference>
<dbReference type="InterPro" id="IPR004547">
    <property type="entry name" value="Glucosamine6P_isomerase"/>
</dbReference>
<dbReference type="AlphaFoldDB" id="A0A0F6Z6G2"/>
<proteinExistence type="predicted"/>
<dbReference type="GO" id="GO:0019262">
    <property type="term" value="P:N-acetylneuraminate catabolic process"/>
    <property type="evidence" value="ECO:0007669"/>
    <property type="project" value="TreeGrafter"/>
</dbReference>
<accession>A0A0F6Z6G2</accession>
<evidence type="ECO:0000313" key="5">
    <source>
        <dbReference type="EMBL" id="AKF28428.1"/>
    </source>
</evidence>
<dbReference type="Pfam" id="PF01182">
    <property type="entry name" value="Glucosamine_iso"/>
    <property type="match status" value="1"/>
</dbReference>
<evidence type="ECO:0000313" key="6">
    <source>
        <dbReference type="Proteomes" id="UP000034037"/>
    </source>
</evidence>
<evidence type="ECO:0000256" key="1">
    <source>
        <dbReference type="ARBA" id="ARBA00022801"/>
    </source>
</evidence>
<dbReference type="GO" id="GO:0005737">
    <property type="term" value="C:cytoplasm"/>
    <property type="evidence" value="ECO:0007669"/>
    <property type="project" value="TreeGrafter"/>
</dbReference>
<feature type="domain" description="Glucosamine/galactosamine-6-phosphate isomerase" evidence="4">
    <location>
        <begin position="26"/>
        <end position="227"/>
    </location>
</feature>
<dbReference type="EC" id="3.5.99.6" evidence="3"/>
<dbReference type="CDD" id="cd01399">
    <property type="entry name" value="GlcN6P_deaminase"/>
    <property type="match status" value="1"/>
</dbReference>
<evidence type="ECO:0000259" key="4">
    <source>
        <dbReference type="Pfam" id="PF01182"/>
    </source>
</evidence>
<dbReference type="HOGENOM" id="CLU_049611_1_1_11"/>
<reference evidence="5 6" key="1">
    <citation type="submission" date="2015-04" db="EMBL/GenBank/DDBJ databases">
        <title>Complete Genome Sequence of Brevibacterium flavum ATCC 15168.</title>
        <authorList>
            <person name="Ahn J."/>
            <person name="Park G."/>
            <person name="Jeon W."/>
            <person name="Jang Y."/>
            <person name="Jang M."/>
            <person name="Lee H."/>
            <person name="Lee H."/>
        </authorList>
    </citation>
    <scope>NUCLEOTIDE SEQUENCE [LARGE SCALE GENOMIC DNA]</scope>
    <source>
        <strain evidence="5 6">ATCC 15168</strain>
    </source>
</reference>
<dbReference type="GO" id="GO:0042802">
    <property type="term" value="F:identical protein binding"/>
    <property type="evidence" value="ECO:0007669"/>
    <property type="project" value="TreeGrafter"/>
</dbReference>
<dbReference type="GO" id="GO:0006043">
    <property type="term" value="P:glucosamine catabolic process"/>
    <property type="evidence" value="ECO:0007669"/>
    <property type="project" value="TreeGrafter"/>
</dbReference>
<gene>
    <name evidence="5" type="ORF">YH66_13305</name>
</gene>
<sequence>MEITICKDEQEVGKAAAALIAPFANKGGTLGLATGSSPLSTYQELIRMYEAGEVSFKNCKAFLLDEYVGLTRDDENSYFKTIRKEFTDHIDIVDEEVYSPDGANPDPYEAAAEYEAKIAAESVEVQILGIGGNGHIAFNEPSSSLSGLTKVQALHPKTVEDNARFFNTIEEVPTHAVTQGLGTLSRAQNIVLVATGEGKADAIRGTVEGPVTASCPGSILQMHNNATIIVDEAAASKLENADHYRLMEQLKLR</sequence>
<dbReference type="GO" id="GO:0004342">
    <property type="term" value="F:glucosamine-6-phosphate deaminase activity"/>
    <property type="evidence" value="ECO:0007669"/>
    <property type="project" value="UniProtKB-UniRule"/>
</dbReference>
<dbReference type="SUPFAM" id="SSF100950">
    <property type="entry name" value="NagB/RpiA/CoA transferase-like"/>
    <property type="match status" value="1"/>
</dbReference>
<keyword evidence="1" id="KW-0378">Hydrolase</keyword>
<protein>
    <recommendedName>
        <fullName evidence="3">Glucosamine-6-phosphate deaminase</fullName>
        <ecNumber evidence="3">3.5.99.6</ecNumber>
    </recommendedName>
</protein>
<dbReference type="PANTHER" id="PTHR11280:SF5">
    <property type="entry name" value="GLUCOSAMINE-6-PHOSPHATE ISOMERASE"/>
    <property type="match status" value="1"/>
</dbReference>
<evidence type="ECO:0000256" key="2">
    <source>
        <dbReference type="ARBA" id="ARBA00023277"/>
    </source>
</evidence>
<organism evidence="5 6">
    <name type="scientific">[Brevibacterium] flavum</name>
    <dbReference type="NCBI Taxonomy" id="92706"/>
    <lineage>
        <taxon>Bacteria</taxon>
        <taxon>Bacillati</taxon>
        <taxon>Actinomycetota</taxon>
        <taxon>Actinomycetes</taxon>
        <taxon>Mycobacteriales</taxon>
        <taxon>Corynebacteriaceae</taxon>
        <taxon>Corynebacterium</taxon>
    </lineage>
</organism>
<dbReference type="PATRIC" id="fig|92706.3.peg.2782"/>
<dbReference type="RefSeq" id="WP_003863025.1">
    <property type="nucleotide sequence ID" value="NZ_CP011309.1"/>
</dbReference>
<dbReference type="Gene3D" id="3.40.50.1360">
    <property type="match status" value="1"/>
</dbReference>